<comment type="caution">
    <text evidence="3">The sequence shown here is derived from an EMBL/GenBank/DDBJ whole genome shotgun (WGS) entry which is preliminary data.</text>
</comment>
<dbReference type="PANTHER" id="PTHR24321:SF8">
    <property type="entry name" value="ESTRADIOL 17-BETA-DEHYDROGENASE 8-RELATED"/>
    <property type="match status" value="1"/>
</dbReference>
<dbReference type="InterPro" id="IPR036291">
    <property type="entry name" value="NAD(P)-bd_dom_sf"/>
</dbReference>
<keyword evidence="2" id="KW-0560">Oxidoreductase</keyword>
<sequence>MCMFSLRVRISSSVMQKLTMVSAGASGGIGLEIVHLFLEQGAKVTAQYNSTSSSIQVLQANLTSESSVTQLFTSAIKTFGPVQVVVNNHGVWPKPDESLADMPLDRWKRTIDTNLTSTFLVVREYMKNLKKEGITEEQKDKAAFVFITSSAAKFGEAFHADYASSKSAFSGLMLSMKNEIVKIAPRGRVNIVSPGWIKTQKKAEDFKKDPTVVYPALATMPLKKVGLPYDIATQVVFLSSNKVSGHVTGEIVTVNGGMEGRLLNSRDDIDFERI</sequence>
<dbReference type="Proteomes" id="UP000559256">
    <property type="component" value="Unassembled WGS sequence"/>
</dbReference>
<dbReference type="CDD" id="cd05233">
    <property type="entry name" value="SDR_c"/>
    <property type="match status" value="1"/>
</dbReference>
<evidence type="ECO:0000313" key="3">
    <source>
        <dbReference type="EMBL" id="KAF5365284.1"/>
    </source>
</evidence>
<dbReference type="PANTHER" id="PTHR24321">
    <property type="entry name" value="DEHYDROGENASES, SHORT CHAIN"/>
    <property type="match status" value="1"/>
</dbReference>
<dbReference type="SUPFAM" id="SSF51735">
    <property type="entry name" value="NAD(P)-binding Rossmann-fold domains"/>
    <property type="match status" value="1"/>
</dbReference>
<dbReference type="EMBL" id="JAACJM010000028">
    <property type="protein sequence ID" value="KAF5365284.1"/>
    <property type="molecule type" value="Genomic_DNA"/>
</dbReference>
<evidence type="ECO:0000256" key="2">
    <source>
        <dbReference type="ARBA" id="ARBA00023002"/>
    </source>
</evidence>
<dbReference type="PRINTS" id="PR00081">
    <property type="entry name" value="GDHRDH"/>
</dbReference>
<evidence type="ECO:0000256" key="1">
    <source>
        <dbReference type="ARBA" id="ARBA00006484"/>
    </source>
</evidence>
<dbReference type="OrthoDB" id="10253736at2759"/>
<dbReference type="Pfam" id="PF13561">
    <property type="entry name" value="adh_short_C2"/>
    <property type="match status" value="1"/>
</dbReference>
<protein>
    <submittedName>
        <fullName evidence="3">Uncharacterized protein</fullName>
    </submittedName>
</protein>
<reference evidence="3 4" key="1">
    <citation type="journal article" date="2020" name="ISME J.">
        <title>Uncovering the hidden diversity of litter-decomposition mechanisms in mushroom-forming fungi.</title>
        <authorList>
            <person name="Floudas D."/>
            <person name="Bentzer J."/>
            <person name="Ahren D."/>
            <person name="Johansson T."/>
            <person name="Persson P."/>
            <person name="Tunlid A."/>
        </authorList>
    </citation>
    <scope>NUCLEOTIDE SEQUENCE [LARGE SCALE GENOMIC DNA]</scope>
    <source>
        <strain evidence="3 4">CBS 291.85</strain>
    </source>
</reference>
<keyword evidence="4" id="KW-1185">Reference proteome</keyword>
<dbReference type="AlphaFoldDB" id="A0A8H5GHP1"/>
<name>A0A8H5GHP1_9AGAR</name>
<dbReference type="GO" id="GO:0016491">
    <property type="term" value="F:oxidoreductase activity"/>
    <property type="evidence" value="ECO:0007669"/>
    <property type="project" value="UniProtKB-KW"/>
</dbReference>
<proteinExistence type="inferred from homology"/>
<evidence type="ECO:0000313" key="4">
    <source>
        <dbReference type="Proteomes" id="UP000559256"/>
    </source>
</evidence>
<organism evidence="3 4">
    <name type="scientific">Tetrapyrgos nigripes</name>
    <dbReference type="NCBI Taxonomy" id="182062"/>
    <lineage>
        <taxon>Eukaryota</taxon>
        <taxon>Fungi</taxon>
        <taxon>Dikarya</taxon>
        <taxon>Basidiomycota</taxon>
        <taxon>Agaricomycotina</taxon>
        <taxon>Agaricomycetes</taxon>
        <taxon>Agaricomycetidae</taxon>
        <taxon>Agaricales</taxon>
        <taxon>Marasmiineae</taxon>
        <taxon>Marasmiaceae</taxon>
        <taxon>Tetrapyrgos</taxon>
    </lineage>
</organism>
<accession>A0A8H5GHP1</accession>
<comment type="similarity">
    <text evidence="1">Belongs to the short-chain dehydrogenases/reductases (SDR) family.</text>
</comment>
<gene>
    <name evidence="3" type="ORF">D9758_005331</name>
</gene>
<dbReference type="Gene3D" id="3.40.50.720">
    <property type="entry name" value="NAD(P)-binding Rossmann-like Domain"/>
    <property type="match status" value="1"/>
</dbReference>
<dbReference type="InterPro" id="IPR002347">
    <property type="entry name" value="SDR_fam"/>
</dbReference>